<dbReference type="InterPro" id="IPR023606">
    <property type="entry name" value="CoA-Trfase_III_dom_1_sf"/>
</dbReference>
<reference evidence="2 3" key="1">
    <citation type="submission" date="2018-07" db="EMBL/GenBank/DDBJ databases">
        <title>Genomic Encyclopedia of Type Strains, Phase IV (KMG-IV): sequencing the most valuable type-strain genomes for metagenomic binning, comparative biology and taxonomic classification.</title>
        <authorList>
            <person name="Goeker M."/>
        </authorList>
    </citation>
    <scope>NUCLEOTIDE SEQUENCE [LARGE SCALE GENOMIC DNA]</scope>
    <source>
        <strain evidence="2 3">DSM 21634</strain>
    </source>
</reference>
<dbReference type="Pfam" id="PF02515">
    <property type="entry name" value="CoA_transf_3"/>
    <property type="match status" value="1"/>
</dbReference>
<accession>A0A368X9X8</accession>
<protein>
    <submittedName>
        <fullName evidence="2">Benzylsuccinate CoA-transferase BbsF subunit</fullName>
    </submittedName>
</protein>
<keyword evidence="1 2" id="KW-0808">Transferase</keyword>
<evidence type="ECO:0000313" key="3">
    <source>
        <dbReference type="Proteomes" id="UP000252884"/>
    </source>
</evidence>
<sequence length="402" mass="42890">MTTTTAARAPLAGVRIADFTIHAAGPFCTHLLSQLGAECIKVESRTRPDAFRKPHAVYGRMQAATFDQVSANKLSVRLNLKHPEAVALAKRLVVASDVAAESFRPGVMQRLGLDFASLRQAKPDVVLLSLSSCGQSGPDSHFAGYAPLFGAWGGLGWMSGYSDGPPVEMRHVMDHSAGLHAALATIAALHQRRRTGQAQHVDLAAREVASAMVGDALVLAGAGLVPPRPGNADALLAPHGVYATAQPDRWLTLAVRDDAQWRALLGVLGQPDADARFASAAGRRQHREALDEQLGAWLSVQDGDALAVRLQQAGVCAHVSWNMQDIASDPHLNARRALTPVEGPGIDPRLAVGAPARFSRTGEVGIRRLTPTLGQDEDYVFGELLGLSRSQRDALEQREVIL</sequence>
<evidence type="ECO:0000256" key="1">
    <source>
        <dbReference type="ARBA" id="ARBA00022679"/>
    </source>
</evidence>
<dbReference type="Gene3D" id="3.30.1540.10">
    <property type="entry name" value="formyl-coa transferase, domain 3"/>
    <property type="match status" value="1"/>
</dbReference>
<dbReference type="InterPro" id="IPR044855">
    <property type="entry name" value="CoA-Trfase_III_dom3_sf"/>
</dbReference>
<dbReference type="GO" id="GO:0008410">
    <property type="term" value="F:CoA-transferase activity"/>
    <property type="evidence" value="ECO:0007669"/>
    <property type="project" value="TreeGrafter"/>
</dbReference>
<dbReference type="InterPro" id="IPR050483">
    <property type="entry name" value="CoA-transferase_III_domain"/>
</dbReference>
<dbReference type="RefSeq" id="WP_114472132.1">
    <property type="nucleotide sequence ID" value="NZ_QPJK01000014.1"/>
</dbReference>
<dbReference type="InterPro" id="IPR003673">
    <property type="entry name" value="CoA-Trfase_fam_III"/>
</dbReference>
<dbReference type="PANTHER" id="PTHR48207:SF3">
    <property type="entry name" value="SUCCINATE--HYDROXYMETHYLGLUTARATE COA-TRANSFERASE"/>
    <property type="match status" value="1"/>
</dbReference>
<dbReference type="AlphaFoldDB" id="A0A368X9X8"/>
<dbReference type="Gene3D" id="3.40.50.10540">
    <property type="entry name" value="Crotonobetainyl-coa:carnitine coa-transferase, domain 1"/>
    <property type="match status" value="1"/>
</dbReference>
<dbReference type="PANTHER" id="PTHR48207">
    <property type="entry name" value="SUCCINATE--HYDROXYMETHYLGLUTARATE COA-TRANSFERASE"/>
    <property type="match status" value="1"/>
</dbReference>
<dbReference type="Proteomes" id="UP000252884">
    <property type="component" value="Unassembled WGS sequence"/>
</dbReference>
<dbReference type="SUPFAM" id="SSF89796">
    <property type="entry name" value="CoA-transferase family III (CaiB/BaiF)"/>
    <property type="match status" value="1"/>
</dbReference>
<proteinExistence type="predicted"/>
<dbReference type="OrthoDB" id="5294844at2"/>
<keyword evidence="3" id="KW-1185">Reference proteome</keyword>
<comment type="caution">
    <text evidence="2">The sequence shown here is derived from an EMBL/GenBank/DDBJ whole genome shotgun (WGS) entry which is preliminary data.</text>
</comment>
<name>A0A368X9X8_9BURK</name>
<dbReference type="EMBL" id="QPJK01000014">
    <property type="protein sequence ID" value="RCW64762.1"/>
    <property type="molecule type" value="Genomic_DNA"/>
</dbReference>
<organism evidence="2 3">
    <name type="scientific">Pseudorhodoferax soli</name>
    <dbReference type="NCBI Taxonomy" id="545864"/>
    <lineage>
        <taxon>Bacteria</taxon>
        <taxon>Pseudomonadati</taxon>
        <taxon>Pseudomonadota</taxon>
        <taxon>Betaproteobacteria</taxon>
        <taxon>Burkholderiales</taxon>
        <taxon>Comamonadaceae</taxon>
    </lineage>
</organism>
<evidence type="ECO:0000313" key="2">
    <source>
        <dbReference type="EMBL" id="RCW64762.1"/>
    </source>
</evidence>
<gene>
    <name evidence="2" type="ORF">DES41_11474</name>
</gene>